<name>A0A8H3ASY5_9AGAM</name>
<sequence>MPLGLLTTIPHIAPLVHLLGGLLVTSYPTRRSEREAFILHIQHVIPLLEGASSSASDTHSDINRRVLNLKMRLANILEDLAPSNRSIVRRVRARWMYNERFIHETKHEIDNALRLIELKTILSLSGGMTSLSGGMERLISIASDPAFRTAPDMLSDPGVFSPHNETCPCGVSQGNYTIEGGSNLAATTQREPSIEECPGFDEQVLDAAYQNVLHHRCLVQQDHRHRYCLVKSLNLLVQLLRRAGQVSDALKYSLEANQLLGTLQQEMSIAHNEGFGTGLPGDQLTGPGYVVR</sequence>
<dbReference type="OrthoDB" id="3260804at2759"/>
<organism evidence="2 3">
    <name type="scientific">Rhizoctonia solani</name>
    <dbReference type="NCBI Taxonomy" id="456999"/>
    <lineage>
        <taxon>Eukaryota</taxon>
        <taxon>Fungi</taxon>
        <taxon>Dikarya</taxon>
        <taxon>Basidiomycota</taxon>
        <taxon>Agaricomycotina</taxon>
        <taxon>Agaricomycetes</taxon>
        <taxon>Cantharellales</taxon>
        <taxon>Ceratobasidiaceae</taxon>
        <taxon>Rhizoctonia</taxon>
    </lineage>
</organism>
<protein>
    <submittedName>
        <fullName evidence="2">Uncharacterized protein</fullName>
    </submittedName>
</protein>
<reference evidence="2" key="1">
    <citation type="submission" date="2021-01" db="EMBL/GenBank/DDBJ databases">
        <authorList>
            <person name="Kaushik A."/>
        </authorList>
    </citation>
    <scope>NUCLEOTIDE SEQUENCE</scope>
    <source>
        <strain evidence="2">AG3-1AP</strain>
    </source>
</reference>
<proteinExistence type="predicted"/>
<evidence type="ECO:0000256" key="1">
    <source>
        <dbReference type="SAM" id="SignalP"/>
    </source>
</evidence>
<feature type="signal peptide" evidence="1">
    <location>
        <begin position="1"/>
        <end position="18"/>
    </location>
</feature>
<dbReference type="AlphaFoldDB" id="A0A8H3ASY5"/>
<dbReference type="EMBL" id="CAJMWV010001469">
    <property type="protein sequence ID" value="CAE6438203.1"/>
    <property type="molecule type" value="Genomic_DNA"/>
</dbReference>
<feature type="chain" id="PRO_5034213746" evidence="1">
    <location>
        <begin position="19"/>
        <end position="292"/>
    </location>
</feature>
<dbReference type="Proteomes" id="UP000663831">
    <property type="component" value="Unassembled WGS sequence"/>
</dbReference>
<keyword evidence="1" id="KW-0732">Signal</keyword>
<evidence type="ECO:0000313" key="3">
    <source>
        <dbReference type="Proteomes" id="UP000663831"/>
    </source>
</evidence>
<comment type="caution">
    <text evidence="2">The sequence shown here is derived from an EMBL/GenBank/DDBJ whole genome shotgun (WGS) entry which is preliminary data.</text>
</comment>
<accession>A0A8H3ASY5</accession>
<gene>
    <name evidence="2" type="ORF">RDB_LOCUS50803</name>
</gene>
<evidence type="ECO:0000313" key="2">
    <source>
        <dbReference type="EMBL" id="CAE6438203.1"/>
    </source>
</evidence>